<dbReference type="SUPFAM" id="SSF48452">
    <property type="entry name" value="TPR-like"/>
    <property type="match status" value="1"/>
</dbReference>
<evidence type="ECO:0000313" key="6">
    <source>
        <dbReference type="Proteomes" id="UP000563426"/>
    </source>
</evidence>
<reference evidence="5 6" key="1">
    <citation type="submission" date="2020-05" db="EMBL/GenBank/DDBJ databases">
        <authorList>
            <person name="Whitworth D."/>
        </authorList>
    </citation>
    <scope>NUCLEOTIDE SEQUENCE [LARGE SCALE GENOMIC DNA]</scope>
    <source>
        <strain evidence="5 6">AB043B</strain>
    </source>
</reference>
<dbReference type="PROSITE" id="PS50005">
    <property type="entry name" value="TPR"/>
    <property type="match status" value="2"/>
</dbReference>
<dbReference type="InterPro" id="IPR038765">
    <property type="entry name" value="Papain-like_cys_pep_sf"/>
</dbReference>
<feature type="transmembrane region" description="Helical" evidence="2">
    <location>
        <begin position="45"/>
        <end position="65"/>
    </location>
</feature>
<dbReference type="Gene3D" id="3.10.620.30">
    <property type="match status" value="1"/>
</dbReference>
<keyword evidence="6" id="KW-1185">Reference proteome</keyword>
<keyword evidence="2" id="KW-0812">Transmembrane</keyword>
<keyword evidence="2" id="KW-1133">Transmembrane helix</keyword>
<feature type="transmembrane region" description="Helical" evidence="2">
    <location>
        <begin position="12"/>
        <end position="30"/>
    </location>
</feature>
<dbReference type="InterPro" id="IPR011990">
    <property type="entry name" value="TPR-like_helical_dom_sf"/>
</dbReference>
<protein>
    <submittedName>
        <fullName evidence="5">DUF3857 domain-containing protein</fullName>
    </submittedName>
</protein>
<gene>
    <name evidence="5" type="ORF">HMI49_25750</name>
</gene>
<dbReference type="Gene3D" id="2.60.40.3140">
    <property type="match status" value="1"/>
</dbReference>
<feature type="domain" description="Transglutaminase-like" evidence="3">
    <location>
        <begin position="996"/>
        <end position="1074"/>
    </location>
</feature>
<feature type="transmembrane region" description="Helical" evidence="2">
    <location>
        <begin position="71"/>
        <end position="94"/>
    </location>
</feature>
<keyword evidence="2" id="KW-0472">Membrane</keyword>
<dbReference type="Proteomes" id="UP000563426">
    <property type="component" value="Unassembled WGS sequence"/>
</dbReference>
<organism evidence="5 6">
    <name type="scientific">Corallococcus exercitus</name>
    <dbReference type="NCBI Taxonomy" id="2316736"/>
    <lineage>
        <taxon>Bacteria</taxon>
        <taxon>Pseudomonadati</taxon>
        <taxon>Myxococcota</taxon>
        <taxon>Myxococcia</taxon>
        <taxon>Myxococcales</taxon>
        <taxon>Cystobacterineae</taxon>
        <taxon>Myxococcaceae</taxon>
        <taxon>Corallococcus</taxon>
    </lineage>
</organism>
<accession>A0A7Y4KMN0</accession>
<dbReference type="InterPro" id="IPR019734">
    <property type="entry name" value="TPR_rpt"/>
</dbReference>
<feature type="transmembrane region" description="Helical" evidence="2">
    <location>
        <begin position="114"/>
        <end position="133"/>
    </location>
</feature>
<dbReference type="EMBL" id="JABFJV010000173">
    <property type="protein sequence ID" value="NOK36617.1"/>
    <property type="molecule type" value="Genomic_DNA"/>
</dbReference>
<dbReference type="SMART" id="SM00028">
    <property type="entry name" value="TPR"/>
    <property type="match status" value="3"/>
</dbReference>
<feature type="repeat" description="TPR" evidence="1">
    <location>
        <begin position="689"/>
        <end position="722"/>
    </location>
</feature>
<dbReference type="Pfam" id="PF13181">
    <property type="entry name" value="TPR_8"/>
    <property type="match status" value="1"/>
</dbReference>
<dbReference type="Pfam" id="PF12969">
    <property type="entry name" value="DUF3857"/>
    <property type="match status" value="1"/>
</dbReference>
<evidence type="ECO:0000259" key="3">
    <source>
        <dbReference type="Pfam" id="PF01841"/>
    </source>
</evidence>
<proteinExistence type="predicted"/>
<feature type="domain" description="DUF3857" evidence="4">
    <location>
        <begin position="791"/>
        <end position="924"/>
    </location>
</feature>
<dbReference type="RefSeq" id="WP_171436910.1">
    <property type="nucleotide sequence ID" value="NZ_JABFJV010000173.1"/>
</dbReference>
<name>A0A7Y4KMN0_9BACT</name>
<dbReference type="InterPro" id="IPR024618">
    <property type="entry name" value="DUF3857"/>
</dbReference>
<feature type="repeat" description="TPR" evidence="1">
    <location>
        <begin position="486"/>
        <end position="519"/>
    </location>
</feature>
<sequence>MTTLLFAAATDPGLSFGSLIWIVALLFGLFKHREALQEASTNRKAIYSLMVVEIAALVILVSQLIKPLFDAPLAAILVPLVAFVLMLLGLFLAVTGLLELRSDTERRLKGRKHAWWAVALSVFILGGMGFGFFNALARRDEIPADYRAAKPDEGIRDEEFNFAFQHPGSPWMTMNAPRLNKLAKFAMARGGKSQMFFIIIPEKSSDGEAPGGEESTELIADVVAANLESGMGAVEKLSREPHAVGELKGIRMRTRAQHKQMPLTYVQWVYSHEGYAYQLMAWGSTKDEKELFEEADRLFARFSMLDPKRKAAPAAAAASPLTGHSTEYGYSVELDGRLWERPNNLATEFPEADFGAVGDNTSMIVVPIWLFGQEPAPDALAHGLMSVLNVDSDEATVRNAREITSDKLSGRAFTYEAQDEAGAVDEYELRVFRDGDMAYLLAGWWAKNQPTLGARVRSALDAVKLSAPATAPRSAAVGKAAATTHAKVFDSIARYYSDREDFASALPWFKRAFELEPGEPMLLINAAAAYSGAGRYEEGLALINAHAKRFRGEARLESWRAYLLVRSGREAEGFQAYASVFPSRLTNETHLRRYLSLLQEKGRVAQALQVIQQYRKRADSTGATLMHADILRRKGVPAQAAALLRQRQKREGYTLEVSEALADTWLEAQKPKLALEVAEDMVSRSAQSSRSYQVRARAEYALKRYSEAKASLEKALELEPSSADTRQFLEHVSGTLGQGVNSVLKTPIEEVALPPELVARSDKPARAPGHNGQYLLRATAISFVKGKELRTTYLRRVQVHNAAGVERFNTFEFELNPLSEEIFVNRVEVRDEQGRVVARGKVEDCYVSDKASAQQGTQRRTLVVPVPGLKPGHTVDVVVTRRDITPPQAMRFLEQDFSTSIPTSRAVLYVRGDVDAMQWRASPGIKPVQAPDAWTFVVEQPALYRDEGLQPDYQEYLPMAWLAPVGTTWEAEGTDYLKSIAAQLVPASTVKALAAKEGGTARDEATRAAALARWVQKSLTYRGILFGARARIPHAVDEILGNRTGDCKDHSLLLHQLLGAAGIPSQLALVRTGGPVVADTPSLDQFDHMVVYLPTVGGGTFVDATNKFIAPMSSGEIGLGGREALVLDGTKSRLVRIPQSALSHVRAERHVRLQGTTLHVKEQVTLTGDHASAVRYFLSSEEPSERAEQMASMLGGSRAGVSVTTLEAPDLEEPERPLTLSIEYVVRGRFASAGGGIVGQLPSPWEHNFLSTRGTERRDSPFEMRTPLVIESVTHFEVPSGQAVTAQDLEERSGTTDHAEWKLASRLADGVLTRDFRIRRAQGRFEASRYTAFKDAMQAVLDALEQRVSLRGPTSAAVQE</sequence>
<evidence type="ECO:0000256" key="2">
    <source>
        <dbReference type="SAM" id="Phobius"/>
    </source>
</evidence>
<evidence type="ECO:0000313" key="5">
    <source>
        <dbReference type="EMBL" id="NOK36617.1"/>
    </source>
</evidence>
<evidence type="ECO:0000256" key="1">
    <source>
        <dbReference type="PROSITE-ProRule" id="PRU00339"/>
    </source>
</evidence>
<dbReference type="SUPFAM" id="SSF54001">
    <property type="entry name" value="Cysteine proteinases"/>
    <property type="match status" value="1"/>
</dbReference>
<dbReference type="InterPro" id="IPR002931">
    <property type="entry name" value="Transglutaminase-like"/>
</dbReference>
<comment type="caution">
    <text evidence="5">The sequence shown here is derived from an EMBL/GenBank/DDBJ whole genome shotgun (WGS) entry which is preliminary data.</text>
</comment>
<dbReference type="Gene3D" id="1.25.40.10">
    <property type="entry name" value="Tetratricopeptide repeat domain"/>
    <property type="match status" value="2"/>
</dbReference>
<keyword evidence="1" id="KW-0802">TPR repeat</keyword>
<dbReference type="Pfam" id="PF01841">
    <property type="entry name" value="Transglut_core"/>
    <property type="match status" value="1"/>
</dbReference>
<evidence type="ECO:0000259" key="4">
    <source>
        <dbReference type="Pfam" id="PF12969"/>
    </source>
</evidence>